<proteinExistence type="predicted"/>
<comment type="caution">
    <text evidence="1">The sequence shown here is derived from an EMBL/GenBank/DDBJ whole genome shotgun (WGS) entry which is preliminary data.</text>
</comment>
<evidence type="ECO:0000313" key="2">
    <source>
        <dbReference type="Proteomes" id="UP000824120"/>
    </source>
</evidence>
<protein>
    <submittedName>
        <fullName evidence="1">Uncharacterized protein</fullName>
    </submittedName>
</protein>
<sequence length="63" mass="6953">MGKGLGLALPESVLVTEFSYRNRVLLESVLSEISKCSVRSLSYRIGTGLDRIGTGSYRIIAYR</sequence>
<keyword evidence="2" id="KW-1185">Reference proteome</keyword>
<accession>A0A9J5XM52</accession>
<dbReference type="EMBL" id="JACXVP010000009">
    <property type="protein sequence ID" value="KAG5588142.1"/>
    <property type="molecule type" value="Genomic_DNA"/>
</dbReference>
<dbReference type="AlphaFoldDB" id="A0A9J5XM52"/>
<reference evidence="1 2" key="1">
    <citation type="submission" date="2020-09" db="EMBL/GenBank/DDBJ databases">
        <title>De no assembly of potato wild relative species, Solanum commersonii.</title>
        <authorList>
            <person name="Cho K."/>
        </authorList>
    </citation>
    <scope>NUCLEOTIDE SEQUENCE [LARGE SCALE GENOMIC DNA]</scope>
    <source>
        <strain evidence="1">LZ3.2</strain>
        <tissue evidence="1">Leaf</tissue>
    </source>
</reference>
<dbReference type="Proteomes" id="UP000824120">
    <property type="component" value="Chromosome 9"/>
</dbReference>
<name>A0A9J5XM52_SOLCO</name>
<evidence type="ECO:0000313" key="1">
    <source>
        <dbReference type="EMBL" id="KAG5588142.1"/>
    </source>
</evidence>
<dbReference type="OrthoDB" id="2013972at2759"/>
<organism evidence="1 2">
    <name type="scientific">Solanum commersonii</name>
    <name type="common">Commerson's wild potato</name>
    <name type="synonym">Commerson's nightshade</name>
    <dbReference type="NCBI Taxonomy" id="4109"/>
    <lineage>
        <taxon>Eukaryota</taxon>
        <taxon>Viridiplantae</taxon>
        <taxon>Streptophyta</taxon>
        <taxon>Embryophyta</taxon>
        <taxon>Tracheophyta</taxon>
        <taxon>Spermatophyta</taxon>
        <taxon>Magnoliopsida</taxon>
        <taxon>eudicotyledons</taxon>
        <taxon>Gunneridae</taxon>
        <taxon>Pentapetalae</taxon>
        <taxon>asterids</taxon>
        <taxon>lamiids</taxon>
        <taxon>Solanales</taxon>
        <taxon>Solanaceae</taxon>
        <taxon>Solanoideae</taxon>
        <taxon>Solaneae</taxon>
        <taxon>Solanum</taxon>
    </lineage>
</organism>
<gene>
    <name evidence="1" type="ORF">H5410_048576</name>
</gene>